<sequence length="314" mass="35599">MSWESLPSGPATTNDQDQVLQEPKNTSSLAAFLRPKTRKFIEEYAKVPPDRVERHIKAIQTRAWAICPYPSVGQMTWLNPSILIHASHDRILSRLKAGASIVDCGCMIAPDLRQLAYEGAPSNKMYGFDVEPRFFDLSFDFYNDRSSFQGKLLEADIFKSQSPLKDLEGQMDIIWCAKFMHLFNRDTQIAVAARLIKLLKPAPGTMFVGSQNGFPVDYEVPLSTGGQYSRVKGFWLGSKEGMEKLWKEVSDETGTKWEVDVRLLDLRTLGMHQDDGSEDKRRTGYNLQWTCTRVDGKHALMSKMKRAFGMDGRS</sequence>
<evidence type="ECO:0000256" key="3">
    <source>
        <dbReference type="ARBA" id="ARBA00022691"/>
    </source>
</evidence>
<keyword evidence="7" id="KW-1185">Reference proteome</keyword>
<feature type="region of interest" description="Disordered" evidence="5">
    <location>
        <begin position="1"/>
        <end position="21"/>
    </location>
</feature>
<name>A0A6A6H1M0_VIRVR</name>
<gene>
    <name evidence="6" type="ORF">EV356DRAFT_506853</name>
</gene>
<evidence type="ECO:0000313" key="6">
    <source>
        <dbReference type="EMBL" id="KAF2231473.1"/>
    </source>
</evidence>
<dbReference type="PANTHER" id="PTHR35897:SF1">
    <property type="entry name" value="METHYLTRANSFERASE AUSD"/>
    <property type="match status" value="1"/>
</dbReference>
<protein>
    <recommendedName>
        <fullName evidence="8">Methyltransferase domain-containing protein</fullName>
    </recommendedName>
</protein>
<feature type="compositionally biased region" description="Polar residues" evidence="5">
    <location>
        <begin position="10"/>
        <end position="21"/>
    </location>
</feature>
<reference evidence="6" key="1">
    <citation type="journal article" date="2020" name="Stud. Mycol.">
        <title>101 Dothideomycetes genomes: a test case for predicting lifestyles and emergence of pathogens.</title>
        <authorList>
            <person name="Haridas S."/>
            <person name="Albert R."/>
            <person name="Binder M."/>
            <person name="Bloem J."/>
            <person name="Labutti K."/>
            <person name="Salamov A."/>
            <person name="Andreopoulos B."/>
            <person name="Baker S."/>
            <person name="Barry K."/>
            <person name="Bills G."/>
            <person name="Bluhm B."/>
            <person name="Cannon C."/>
            <person name="Castanera R."/>
            <person name="Culley D."/>
            <person name="Daum C."/>
            <person name="Ezra D."/>
            <person name="Gonzalez J."/>
            <person name="Henrissat B."/>
            <person name="Kuo A."/>
            <person name="Liang C."/>
            <person name="Lipzen A."/>
            <person name="Lutzoni F."/>
            <person name="Magnuson J."/>
            <person name="Mondo S."/>
            <person name="Nolan M."/>
            <person name="Ohm R."/>
            <person name="Pangilinan J."/>
            <person name="Park H.-J."/>
            <person name="Ramirez L."/>
            <person name="Alfaro M."/>
            <person name="Sun H."/>
            <person name="Tritt A."/>
            <person name="Yoshinaga Y."/>
            <person name="Zwiers L.-H."/>
            <person name="Turgeon B."/>
            <person name="Goodwin S."/>
            <person name="Spatafora J."/>
            <person name="Crous P."/>
            <person name="Grigoriev I."/>
        </authorList>
    </citation>
    <scope>NUCLEOTIDE SEQUENCE</scope>
    <source>
        <strain evidence="6">Tuck. ex Michener</strain>
    </source>
</reference>
<comment type="pathway">
    <text evidence="1">Secondary metabolite biosynthesis.</text>
</comment>
<dbReference type="AlphaFoldDB" id="A0A6A6H1M0"/>
<evidence type="ECO:0000256" key="4">
    <source>
        <dbReference type="ARBA" id="ARBA00038314"/>
    </source>
</evidence>
<dbReference type="SUPFAM" id="SSF53335">
    <property type="entry name" value="S-adenosyl-L-methionine-dependent methyltransferases"/>
    <property type="match status" value="1"/>
</dbReference>
<evidence type="ECO:0000256" key="1">
    <source>
        <dbReference type="ARBA" id="ARBA00005179"/>
    </source>
</evidence>
<keyword evidence="2" id="KW-0808">Transferase</keyword>
<dbReference type="InterPro" id="IPR029063">
    <property type="entry name" value="SAM-dependent_MTases_sf"/>
</dbReference>
<organism evidence="6 7">
    <name type="scientific">Viridothelium virens</name>
    <name type="common">Speckled blister lichen</name>
    <name type="synonym">Trypethelium virens</name>
    <dbReference type="NCBI Taxonomy" id="1048519"/>
    <lineage>
        <taxon>Eukaryota</taxon>
        <taxon>Fungi</taxon>
        <taxon>Dikarya</taxon>
        <taxon>Ascomycota</taxon>
        <taxon>Pezizomycotina</taxon>
        <taxon>Dothideomycetes</taxon>
        <taxon>Dothideomycetes incertae sedis</taxon>
        <taxon>Trypetheliales</taxon>
        <taxon>Trypetheliaceae</taxon>
        <taxon>Viridothelium</taxon>
    </lineage>
</organism>
<keyword evidence="3" id="KW-0949">S-adenosyl-L-methionine</keyword>
<evidence type="ECO:0000313" key="7">
    <source>
        <dbReference type="Proteomes" id="UP000800092"/>
    </source>
</evidence>
<dbReference type="OrthoDB" id="2094832at2759"/>
<proteinExistence type="inferred from homology"/>
<evidence type="ECO:0000256" key="5">
    <source>
        <dbReference type="SAM" id="MobiDB-lite"/>
    </source>
</evidence>
<dbReference type="PANTHER" id="PTHR35897">
    <property type="entry name" value="METHYLTRANSFERASE AUSD"/>
    <property type="match status" value="1"/>
</dbReference>
<comment type="similarity">
    <text evidence="4">Belongs to the class I-like SAM-binding methyltransferase superfamily.</text>
</comment>
<dbReference type="Proteomes" id="UP000800092">
    <property type="component" value="Unassembled WGS sequence"/>
</dbReference>
<evidence type="ECO:0008006" key="8">
    <source>
        <dbReference type="Google" id="ProtNLM"/>
    </source>
</evidence>
<dbReference type="Gene3D" id="3.40.50.150">
    <property type="entry name" value="Vaccinia Virus protein VP39"/>
    <property type="match status" value="1"/>
</dbReference>
<accession>A0A6A6H1M0</accession>
<dbReference type="InterPro" id="IPR051654">
    <property type="entry name" value="Meroterpenoid_MTases"/>
</dbReference>
<evidence type="ECO:0000256" key="2">
    <source>
        <dbReference type="ARBA" id="ARBA00022679"/>
    </source>
</evidence>
<dbReference type="EMBL" id="ML991826">
    <property type="protein sequence ID" value="KAF2231473.1"/>
    <property type="molecule type" value="Genomic_DNA"/>
</dbReference>
<dbReference type="GO" id="GO:0016740">
    <property type="term" value="F:transferase activity"/>
    <property type="evidence" value="ECO:0007669"/>
    <property type="project" value="UniProtKB-KW"/>
</dbReference>